<reference evidence="4" key="1">
    <citation type="submission" date="2016-06" db="EMBL/GenBank/DDBJ databases">
        <authorList>
            <person name="Varghese N."/>
            <person name="Submissions Spin"/>
        </authorList>
    </citation>
    <scope>NUCLEOTIDE SEQUENCE [LARGE SCALE GENOMIC DNA]</scope>
    <source>
        <strain evidence="4">DSM 44830</strain>
    </source>
</reference>
<dbReference type="PANTHER" id="PTHR43798:SF31">
    <property type="entry name" value="AB HYDROLASE SUPERFAMILY PROTEIN YCLE"/>
    <property type="match status" value="1"/>
</dbReference>
<proteinExistence type="predicted"/>
<dbReference type="EMBL" id="FMCX01000004">
    <property type="protein sequence ID" value="SCF19931.1"/>
    <property type="molecule type" value="Genomic_DNA"/>
</dbReference>
<dbReference type="Gene3D" id="3.40.50.1820">
    <property type="entry name" value="alpha/beta hydrolase"/>
    <property type="match status" value="1"/>
</dbReference>
<dbReference type="GO" id="GO:0016020">
    <property type="term" value="C:membrane"/>
    <property type="evidence" value="ECO:0007669"/>
    <property type="project" value="TreeGrafter"/>
</dbReference>
<sequence length="281" mass="29481">MPMFSAFDGTGLAYHESGAGRVLVCVPGGPLQASVYLGDLGGLSAHRRLVRLDLRGTGDSAVPVDPGSYRCDRLVDDVEALRAELGVERVDLLGHSAGGNVAVRYVQRHPGRVDRLVLVTPSVFGVGIEVDPQVRLATAALRAGEPWFSPAYAALTAMLAGDPPPDARDLVTPFWYGRWDDRARAFAAAEDGQRNNAAVPYFLADGAFDPAGTRAALAAFGRPVLVLAGQVDVNSPPPALAGYAALFPDARLVVQAGAGHFPWLDDPAGFAAAVEAFLGQK</sequence>
<dbReference type="InterPro" id="IPR029058">
    <property type="entry name" value="AB_hydrolase_fold"/>
</dbReference>
<protein>
    <submittedName>
        <fullName evidence="3">Pimeloyl-ACP methyl ester carboxylesterase</fullName>
    </submittedName>
</protein>
<evidence type="ECO:0000313" key="3">
    <source>
        <dbReference type="EMBL" id="SCF19931.1"/>
    </source>
</evidence>
<organism evidence="3 4">
    <name type="scientific">Micromonospora mirobrigensis</name>
    <dbReference type="NCBI Taxonomy" id="262898"/>
    <lineage>
        <taxon>Bacteria</taxon>
        <taxon>Bacillati</taxon>
        <taxon>Actinomycetota</taxon>
        <taxon>Actinomycetes</taxon>
        <taxon>Micromonosporales</taxon>
        <taxon>Micromonosporaceae</taxon>
        <taxon>Micromonospora</taxon>
    </lineage>
</organism>
<evidence type="ECO:0000256" key="1">
    <source>
        <dbReference type="ARBA" id="ARBA00022801"/>
    </source>
</evidence>
<dbReference type="STRING" id="262898.GA0070564_10467"/>
<accession>A0A1C4YHX5</accession>
<dbReference type="Pfam" id="PF00561">
    <property type="entry name" value="Abhydrolase_1"/>
    <property type="match status" value="1"/>
</dbReference>
<dbReference type="OrthoDB" id="9796770at2"/>
<keyword evidence="4" id="KW-1185">Reference proteome</keyword>
<dbReference type="GO" id="GO:0016787">
    <property type="term" value="F:hydrolase activity"/>
    <property type="evidence" value="ECO:0007669"/>
    <property type="project" value="UniProtKB-KW"/>
</dbReference>
<evidence type="ECO:0000259" key="2">
    <source>
        <dbReference type="Pfam" id="PF00561"/>
    </source>
</evidence>
<evidence type="ECO:0000313" key="4">
    <source>
        <dbReference type="Proteomes" id="UP000199504"/>
    </source>
</evidence>
<feature type="domain" description="AB hydrolase-1" evidence="2">
    <location>
        <begin position="22"/>
        <end position="267"/>
    </location>
</feature>
<keyword evidence="1" id="KW-0378">Hydrolase</keyword>
<dbReference type="PRINTS" id="PR00111">
    <property type="entry name" value="ABHYDROLASE"/>
</dbReference>
<dbReference type="RefSeq" id="WP_091609644.1">
    <property type="nucleotide sequence ID" value="NZ_FMCX01000004.1"/>
</dbReference>
<name>A0A1C4YHX5_9ACTN</name>
<dbReference type="SUPFAM" id="SSF53474">
    <property type="entry name" value="alpha/beta-Hydrolases"/>
    <property type="match status" value="1"/>
</dbReference>
<dbReference type="AlphaFoldDB" id="A0A1C4YHX5"/>
<dbReference type="Proteomes" id="UP000199504">
    <property type="component" value="Unassembled WGS sequence"/>
</dbReference>
<dbReference type="InterPro" id="IPR000073">
    <property type="entry name" value="AB_hydrolase_1"/>
</dbReference>
<dbReference type="PANTHER" id="PTHR43798">
    <property type="entry name" value="MONOACYLGLYCEROL LIPASE"/>
    <property type="match status" value="1"/>
</dbReference>
<gene>
    <name evidence="3" type="ORF">GA0070564_10467</name>
</gene>
<dbReference type="InterPro" id="IPR050266">
    <property type="entry name" value="AB_hydrolase_sf"/>
</dbReference>